<dbReference type="SUPFAM" id="SSF103473">
    <property type="entry name" value="MFS general substrate transporter"/>
    <property type="match status" value="1"/>
</dbReference>
<evidence type="ECO:0000313" key="3">
    <source>
        <dbReference type="Proteomes" id="UP001497382"/>
    </source>
</evidence>
<feature type="transmembrane region" description="Helical" evidence="1">
    <location>
        <begin position="18"/>
        <end position="43"/>
    </location>
</feature>
<feature type="transmembrane region" description="Helical" evidence="1">
    <location>
        <begin position="171"/>
        <end position="190"/>
    </location>
</feature>
<feature type="transmembrane region" description="Helical" evidence="1">
    <location>
        <begin position="259"/>
        <end position="280"/>
    </location>
</feature>
<dbReference type="PANTHER" id="PTHR11360:SF303">
    <property type="entry name" value="MAJOR FACILITATOR SUPERFAMILY (MFS) PROFILE DOMAIN-CONTAINING PROTEIN"/>
    <property type="match status" value="1"/>
</dbReference>
<dbReference type="EMBL" id="CAXIEN010000394">
    <property type="protein sequence ID" value="CAL1296334.1"/>
    <property type="molecule type" value="Genomic_DNA"/>
</dbReference>
<gene>
    <name evidence="2" type="ORF">LARSCL_LOCUS19746</name>
</gene>
<keyword evidence="1" id="KW-0472">Membrane</keyword>
<dbReference type="AlphaFoldDB" id="A0AAV2BK92"/>
<dbReference type="Proteomes" id="UP001497382">
    <property type="component" value="Unassembled WGS sequence"/>
</dbReference>
<comment type="caution">
    <text evidence="2">The sequence shown here is derived from an EMBL/GenBank/DDBJ whole genome shotgun (WGS) entry which is preliminary data.</text>
</comment>
<evidence type="ECO:0000256" key="1">
    <source>
        <dbReference type="SAM" id="Phobius"/>
    </source>
</evidence>
<feature type="non-terminal residue" evidence="2">
    <location>
        <position position="291"/>
    </location>
</feature>
<keyword evidence="1" id="KW-1133">Transmembrane helix</keyword>
<dbReference type="Gene3D" id="1.20.1250.20">
    <property type="entry name" value="MFS general substrate transporter like domains"/>
    <property type="match status" value="1"/>
</dbReference>
<protein>
    <recommendedName>
        <fullName evidence="4">Monocarboxylate transporter</fullName>
    </recommendedName>
</protein>
<name>A0AAV2BK92_9ARAC</name>
<dbReference type="InterPro" id="IPR050327">
    <property type="entry name" value="Proton-linked_MCT"/>
</dbReference>
<dbReference type="Pfam" id="PF07690">
    <property type="entry name" value="MFS_1"/>
    <property type="match status" value="1"/>
</dbReference>
<keyword evidence="1" id="KW-0812">Transmembrane</keyword>
<feature type="non-terminal residue" evidence="2">
    <location>
        <position position="1"/>
    </location>
</feature>
<feature type="transmembrane region" description="Helical" evidence="1">
    <location>
        <begin position="235"/>
        <end position="253"/>
    </location>
</feature>
<evidence type="ECO:0000313" key="2">
    <source>
        <dbReference type="EMBL" id="CAL1296334.1"/>
    </source>
</evidence>
<feature type="transmembrane region" description="Helical" evidence="1">
    <location>
        <begin position="141"/>
        <end position="159"/>
    </location>
</feature>
<dbReference type="PANTHER" id="PTHR11360">
    <property type="entry name" value="MONOCARBOXYLATE TRANSPORTER"/>
    <property type="match status" value="1"/>
</dbReference>
<dbReference type="InterPro" id="IPR036259">
    <property type="entry name" value="MFS_trans_sf"/>
</dbReference>
<keyword evidence="3" id="KW-1185">Reference proteome</keyword>
<sequence>AGDTVGYFLLSLITEYSLVTYGLSGTFLIIAGVMLHSIPAAFLMKIPKEKCHKTGLNSSINKCGSQEIAKNINEITNSLETRSSAIVSTQEKSAIYAFRVFLDPVYILLVIVQTAMLYNYLTTYTILIDVSRDHGVFIDHEVYIFLAISVAELFGRLFFGSITDAGYLTKLNFLALSFACIGLYAAIILVKGSAMMIAFGFSFGLFLGGISAVNMGLVTFYIEKEHHGIAVPSRLILYPPVSFTQAPLIGYFRDTLQSYDGLFCILISICCMSSLICLLIPHILTWRKNKG</sequence>
<organism evidence="2 3">
    <name type="scientific">Larinioides sclopetarius</name>
    <dbReference type="NCBI Taxonomy" id="280406"/>
    <lineage>
        <taxon>Eukaryota</taxon>
        <taxon>Metazoa</taxon>
        <taxon>Ecdysozoa</taxon>
        <taxon>Arthropoda</taxon>
        <taxon>Chelicerata</taxon>
        <taxon>Arachnida</taxon>
        <taxon>Araneae</taxon>
        <taxon>Araneomorphae</taxon>
        <taxon>Entelegynae</taxon>
        <taxon>Araneoidea</taxon>
        <taxon>Araneidae</taxon>
        <taxon>Larinioides</taxon>
    </lineage>
</organism>
<accession>A0AAV2BK92</accession>
<dbReference type="GO" id="GO:0008028">
    <property type="term" value="F:monocarboxylic acid transmembrane transporter activity"/>
    <property type="evidence" value="ECO:0007669"/>
    <property type="project" value="TreeGrafter"/>
</dbReference>
<proteinExistence type="predicted"/>
<dbReference type="InterPro" id="IPR011701">
    <property type="entry name" value="MFS"/>
</dbReference>
<feature type="transmembrane region" description="Helical" evidence="1">
    <location>
        <begin position="196"/>
        <end position="223"/>
    </location>
</feature>
<feature type="transmembrane region" description="Helical" evidence="1">
    <location>
        <begin position="100"/>
        <end position="121"/>
    </location>
</feature>
<reference evidence="2 3" key="1">
    <citation type="submission" date="2024-04" db="EMBL/GenBank/DDBJ databases">
        <authorList>
            <person name="Rising A."/>
            <person name="Reimegard J."/>
            <person name="Sonavane S."/>
            <person name="Akerstrom W."/>
            <person name="Nylinder S."/>
            <person name="Hedman E."/>
            <person name="Kallberg Y."/>
        </authorList>
    </citation>
    <scope>NUCLEOTIDE SEQUENCE [LARGE SCALE GENOMIC DNA]</scope>
</reference>
<evidence type="ECO:0008006" key="4">
    <source>
        <dbReference type="Google" id="ProtNLM"/>
    </source>
</evidence>